<keyword evidence="4" id="KW-1185">Reference proteome</keyword>
<sequence>MLFDTHAHYDDSWFDADRDTLLRSMQEHNVGLILNPGCDVETSKTAVRLAHTYDFMYAAVGIHPEYSVGVTDADIDIIRTLAAEPKVKAIGEIGLDYYWEKRSPETTPPREQQKILLRKQLELARELHMPVIIHDREAHEDCFDIVKEFSDLKGVYHCYSGSLEMAKEIVKLGWNLSFTGVITYGKAKKARRVIEGLPMDRIMIETDSPYLTPEPERLAEGRVRNSSLFVHRVAEQIASFKGLTVQEVEDITTQNGKAFFGIA</sequence>
<dbReference type="NCBIfam" id="TIGR00010">
    <property type="entry name" value="YchF/TatD family DNA exonuclease"/>
    <property type="match status" value="1"/>
</dbReference>
<dbReference type="Proteomes" id="UP000783588">
    <property type="component" value="Unassembled WGS sequence"/>
</dbReference>
<dbReference type="RefSeq" id="WP_216469725.1">
    <property type="nucleotide sequence ID" value="NZ_JAHLQI010000002.1"/>
</dbReference>
<accession>A0ABS6EQV6</accession>
<dbReference type="EMBL" id="JAHLQI010000002">
    <property type="protein sequence ID" value="MBU5490079.1"/>
    <property type="molecule type" value="Genomic_DNA"/>
</dbReference>
<keyword evidence="1" id="KW-0479">Metal-binding</keyword>
<evidence type="ECO:0000256" key="1">
    <source>
        <dbReference type="ARBA" id="ARBA00022723"/>
    </source>
</evidence>
<dbReference type="InterPro" id="IPR001130">
    <property type="entry name" value="TatD-like"/>
</dbReference>
<evidence type="ECO:0000313" key="3">
    <source>
        <dbReference type="EMBL" id="MBU5490079.1"/>
    </source>
</evidence>
<reference evidence="3 4" key="1">
    <citation type="submission" date="2021-06" db="EMBL/GenBank/DDBJ databases">
        <authorList>
            <person name="Sun Q."/>
            <person name="Li D."/>
        </authorList>
    </citation>
    <scope>NUCLEOTIDE SEQUENCE [LARGE SCALE GENOMIC DNA]</scope>
    <source>
        <strain evidence="3 4">MSJd-7</strain>
    </source>
</reference>
<gene>
    <name evidence="3" type="ORF">KQI75_05505</name>
</gene>
<name>A0ABS6EQV6_9FIRM</name>
<dbReference type="Pfam" id="PF01026">
    <property type="entry name" value="TatD_DNase"/>
    <property type="match status" value="1"/>
</dbReference>
<dbReference type="PANTHER" id="PTHR46124">
    <property type="entry name" value="D-AMINOACYL-TRNA DEACYLASE"/>
    <property type="match status" value="1"/>
</dbReference>
<dbReference type="GO" id="GO:0016787">
    <property type="term" value="F:hydrolase activity"/>
    <property type="evidence" value="ECO:0007669"/>
    <property type="project" value="UniProtKB-KW"/>
</dbReference>
<dbReference type="InterPro" id="IPR015991">
    <property type="entry name" value="TatD/YcfH-like"/>
</dbReference>
<dbReference type="CDD" id="cd01310">
    <property type="entry name" value="TatD_DNAse"/>
    <property type="match status" value="1"/>
</dbReference>
<dbReference type="PIRSF" id="PIRSF005902">
    <property type="entry name" value="DNase_TatD"/>
    <property type="match status" value="1"/>
</dbReference>
<comment type="caution">
    <text evidence="3">The sequence shown here is derived from an EMBL/GenBank/DDBJ whole genome shotgun (WGS) entry which is preliminary data.</text>
</comment>
<protein>
    <submittedName>
        <fullName evidence="3">TatD family hydrolase</fullName>
    </submittedName>
</protein>
<dbReference type="InterPro" id="IPR018228">
    <property type="entry name" value="DNase_TatD-rel_CS"/>
</dbReference>
<evidence type="ECO:0000256" key="2">
    <source>
        <dbReference type="ARBA" id="ARBA00022801"/>
    </source>
</evidence>
<evidence type="ECO:0000313" key="4">
    <source>
        <dbReference type="Proteomes" id="UP000783588"/>
    </source>
</evidence>
<dbReference type="PROSITE" id="PS01090">
    <property type="entry name" value="TATD_2"/>
    <property type="match status" value="1"/>
</dbReference>
<organism evidence="3 4">
    <name type="scientific">Butyricicoccus intestinisimiae</name>
    <dbReference type="NCBI Taxonomy" id="2841509"/>
    <lineage>
        <taxon>Bacteria</taxon>
        <taxon>Bacillati</taxon>
        <taxon>Bacillota</taxon>
        <taxon>Clostridia</taxon>
        <taxon>Eubacteriales</taxon>
        <taxon>Butyricicoccaceae</taxon>
        <taxon>Butyricicoccus</taxon>
    </lineage>
</organism>
<dbReference type="PROSITE" id="PS01091">
    <property type="entry name" value="TATD_3"/>
    <property type="match status" value="1"/>
</dbReference>
<keyword evidence="2 3" id="KW-0378">Hydrolase</keyword>
<dbReference type="PANTHER" id="PTHR46124:SF2">
    <property type="entry name" value="D-AMINOACYL-TRNA DEACYLASE"/>
    <property type="match status" value="1"/>
</dbReference>
<proteinExistence type="predicted"/>